<name>A0A2M7TA53_9ACTN</name>
<feature type="transmembrane region" description="Helical" evidence="1">
    <location>
        <begin position="29"/>
        <end position="52"/>
    </location>
</feature>
<dbReference type="Proteomes" id="UP000230956">
    <property type="component" value="Unassembled WGS sequence"/>
</dbReference>
<evidence type="ECO:0000259" key="2">
    <source>
        <dbReference type="Pfam" id="PF02517"/>
    </source>
</evidence>
<comment type="caution">
    <text evidence="3">The sequence shown here is derived from an EMBL/GenBank/DDBJ whole genome shotgun (WGS) entry which is preliminary data.</text>
</comment>
<dbReference type="EMBL" id="PFNG01000072">
    <property type="protein sequence ID" value="PIZ41011.1"/>
    <property type="molecule type" value="Genomic_DNA"/>
</dbReference>
<dbReference type="PANTHER" id="PTHR43592">
    <property type="entry name" value="CAAX AMINO TERMINAL PROTEASE"/>
    <property type="match status" value="1"/>
</dbReference>
<accession>A0A2M7TA53</accession>
<evidence type="ECO:0000313" key="3">
    <source>
        <dbReference type="EMBL" id="PIZ41011.1"/>
    </source>
</evidence>
<sequence length="244" mass="27128">MDEKLIDDRYPEDQRAPEDRRVPWTIGDVILALVSFLILVTLGTAVISRVLANELPKVGQILALFIGYVILFLLIGFFALRRGANLQMLGFRPFNFLRGAGMVVAWFFLVKLASAIYTLVAQRLGINPSEEAVRRLPEIFGRSTGGFLLAVLVVAVVAPVAEELFFRGFVYPAFRQRWGVTAAIIITSVLFALFHFSPSVFIPIFIIAVGLAYLYQVTDSLGPPIMLHALNNFLSVVVIYYSSL</sequence>
<feature type="transmembrane region" description="Helical" evidence="1">
    <location>
        <begin position="139"/>
        <end position="161"/>
    </location>
</feature>
<evidence type="ECO:0000313" key="4">
    <source>
        <dbReference type="Proteomes" id="UP000230956"/>
    </source>
</evidence>
<feature type="transmembrane region" description="Helical" evidence="1">
    <location>
        <begin position="182"/>
        <end position="215"/>
    </location>
</feature>
<keyword evidence="1" id="KW-0812">Transmembrane</keyword>
<protein>
    <recommendedName>
        <fullName evidence="2">CAAX prenyl protease 2/Lysostaphin resistance protein A-like domain-containing protein</fullName>
    </recommendedName>
</protein>
<feature type="transmembrane region" description="Helical" evidence="1">
    <location>
        <begin position="58"/>
        <end position="80"/>
    </location>
</feature>
<feature type="transmembrane region" description="Helical" evidence="1">
    <location>
        <begin position="221"/>
        <end position="241"/>
    </location>
</feature>
<dbReference type="AlphaFoldDB" id="A0A2M7TA53"/>
<dbReference type="PANTHER" id="PTHR43592:SF15">
    <property type="entry name" value="CAAX AMINO TERMINAL PROTEASE FAMILY PROTEIN"/>
    <property type="match status" value="1"/>
</dbReference>
<proteinExistence type="predicted"/>
<organism evidence="3 4">
    <name type="scientific">Candidatus Aquicultor secundus</name>
    <dbReference type="NCBI Taxonomy" id="1973895"/>
    <lineage>
        <taxon>Bacteria</taxon>
        <taxon>Bacillati</taxon>
        <taxon>Actinomycetota</taxon>
        <taxon>Candidatus Aquicultoria</taxon>
        <taxon>Candidatus Aquicultorales</taxon>
        <taxon>Candidatus Aquicultoraceae</taxon>
        <taxon>Candidatus Aquicultor</taxon>
    </lineage>
</organism>
<keyword evidence="1" id="KW-0472">Membrane</keyword>
<reference evidence="4" key="1">
    <citation type="submission" date="2017-09" db="EMBL/GenBank/DDBJ databases">
        <title>Depth-based differentiation of microbial function through sediment-hosted aquifers and enrichment of novel symbionts in the deep terrestrial subsurface.</title>
        <authorList>
            <person name="Probst A.J."/>
            <person name="Ladd B."/>
            <person name="Jarett J.K."/>
            <person name="Geller-Mcgrath D.E."/>
            <person name="Sieber C.M.K."/>
            <person name="Emerson J.B."/>
            <person name="Anantharaman K."/>
            <person name="Thomas B.C."/>
            <person name="Malmstrom R."/>
            <person name="Stieglmeier M."/>
            <person name="Klingl A."/>
            <person name="Woyke T."/>
            <person name="Ryan C.M."/>
            <person name="Banfield J.F."/>
        </authorList>
    </citation>
    <scope>NUCLEOTIDE SEQUENCE [LARGE SCALE GENOMIC DNA]</scope>
</reference>
<dbReference type="GO" id="GO:0004175">
    <property type="term" value="F:endopeptidase activity"/>
    <property type="evidence" value="ECO:0007669"/>
    <property type="project" value="UniProtKB-ARBA"/>
</dbReference>
<dbReference type="RefSeq" id="WP_286678567.1">
    <property type="nucleotide sequence ID" value="NZ_MNXI01000092.1"/>
</dbReference>
<gene>
    <name evidence="3" type="ORF">COY37_02900</name>
</gene>
<keyword evidence="1" id="KW-1133">Transmembrane helix</keyword>
<dbReference type="Pfam" id="PF02517">
    <property type="entry name" value="Rce1-like"/>
    <property type="match status" value="1"/>
</dbReference>
<feature type="transmembrane region" description="Helical" evidence="1">
    <location>
        <begin position="100"/>
        <end position="119"/>
    </location>
</feature>
<dbReference type="InterPro" id="IPR003675">
    <property type="entry name" value="Rce1/LyrA-like_dom"/>
</dbReference>
<evidence type="ECO:0000256" key="1">
    <source>
        <dbReference type="SAM" id="Phobius"/>
    </source>
</evidence>
<feature type="domain" description="CAAX prenyl protease 2/Lysostaphin resistance protein A-like" evidence="2">
    <location>
        <begin position="146"/>
        <end position="234"/>
    </location>
</feature>
<dbReference type="GO" id="GO:0080120">
    <property type="term" value="P:CAAX-box protein maturation"/>
    <property type="evidence" value="ECO:0007669"/>
    <property type="project" value="UniProtKB-ARBA"/>
</dbReference>